<dbReference type="SUPFAM" id="SSF51445">
    <property type="entry name" value="(Trans)glycosidases"/>
    <property type="match status" value="1"/>
</dbReference>
<dbReference type="SMART" id="SM00495">
    <property type="entry name" value="ChtBD3"/>
    <property type="match status" value="1"/>
</dbReference>
<keyword evidence="3" id="KW-0119">Carbohydrate metabolism</keyword>
<keyword evidence="10" id="KW-1185">Reference proteome</keyword>
<evidence type="ECO:0000256" key="1">
    <source>
        <dbReference type="ARBA" id="ARBA00012729"/>
    </source>
</evidence>
<dbReference type="Proteomes" id="UP000316181">
    <property type="component" value="Unassembled WGS sequence"/>
</dbReference>
<evidence type="ECO:0000259" key="8">
    <source>
        <dbReference type="PROSITE" id="PS51910"/>
    </source>
</evidence>
<dbReference type="EC" id="3.2.1.14" evidence="1"/>
<dbReference type="GO" id="GO:0005975">
    <property type="term" value="P:carbohydrate metabolic process"/>
    <property type="evidence" value="ECO:0007669"/>
    <property type="project" value="InterPro"/>
</dbReference>
<feature type="compositionally biased region" description="Gly residues" evidence="6">
    <location>
        <begin position="506"/>
        <end position="516"/>
    </location>
</feature>
<feature type="compositionally biased region" description="Gly residues" evidence="6">
    <location>
        <begin position="478"/>
        <end position="496"/>
    </location>
</feature>
<dbReference type="AlphaFoldDB" id="A0A542SS03"/>
<dbReference type="InterPro" id="IPR036573">
    <property type="entry name" value="CBM_sf_5/12"/>
</dbReference>
<dbReference type="Gene3D" id="3.20.20.80">
    <property type="entry name" value="Glycosidases"/>
    <property type="match status" value="1"/>
</dbReference>
<sequence length="744" mass="76551">MNKMHNAVLRALAAFVTVFLVATGGTTTAQASSNLATAAGQVTQASKRAEVASSQSGWLTGYWHNFNNGSTLLKLTDIPQAYNLVAVAFAEQSTTPGAAQFQFATTDFAGVYTETQFRKDIKTLQGQGRKVIISIGGANGAISVTNATQQANFVSSLRTIIDTYGFDGLDIDFENGITAQYLGGALHELASHYGSGFIVTMAPQTMDYYSSGMEYWKLTVAVKDILTVTNLQYYNSGSMPGEDGKIYSQGTIDFLTALAAKQIEQMGLRADQVGLGVPSIVAAAPSGGYLSPSDVSKAIDCLETLKNCGSYVPPRAYGKIGGAMTWSINWDATNGYAFAQTVGARVGSGDGTPVPNPGGDGDGSGSGSGGGDGSGSGSGGGDGSGSGSGGGDGSGSGSGSGEGSGGTTDPGGSGSSAGEGCDSVPAWKSDESYLAGARVVYDGLIYVAKWWTQGNIPPLNLGEGKPWSQDGACSDAGSPGGGGTGGSSPQPGGGTDQGNDGSGTPNAGGPGTGSGSATGKDPARTVISIKDYRVAADAASEQVYVQLAVSGGPRDLEVQVKKRQEWKRVGAVRVRAAATTVDILPALKTSLGAAGLVPSGTYEIRLVARATSGSQPYAAATSRTITVKVSPKRTVIRGFTSGKKQQATIKRDKRLKGRTITIVWAGAGKKAKVQRRIGSGAWKTVKRVEFPTAQSDNKLWAYQRDVTLTFPKERKRGVVRYRIVVPKTTATSGAVSKVLRVRVK</sequence>
<dbReference type="PANTHER" id="PTHR45708:SF49">
    <property type="entry name" value="ENDOCHITINASE"/>
    <property type="match status" value="1"/>
</dbReference>
<keyword evidence="4 5" id="KW-0326">Glycosidase</keyword>
<comment type="caution">
    <text evidence="9">The sequence shown here is derived from an EMBL/GenBank/DDBJ whole genome shotgun (WGS) entry which is preliminary data.</text>
</comment>
<dbReference type="SMART" id="SM00636">
    <property type="entry name" value="Glyco_18"/>
    <property type="match status" value="1"/>
</dbReference>
<dbReference type="InterPro" id="IPR011583">
    <property type="entry name" value="Chitinase_II/V-like_cat"/>
</dbReference>
<evidence type="ECO:0000256" key="3">
    <source>
        <dbReference type="ARBA" id="ARBA00023277"/>
    </source>
</evidence>
<organism evidence="9 10">
    <name type="scientific">Rarobacter incanus</name>
    <dbReference type="NCBI Taxonomy" id="153494"/>
    <lineage>
        <taxon>Bacteria</taxon>
        <taxon>Bacillati</taxon>
        <taxon>Actinomycetota</taxon>
        <taxon>Actinomycetes</taxon>
        <taxon>Micrococcales</taxon>
        <taxon>Rarobacteraceae</taxon>
        <taxon>Rarobacter</taxon>
    </lineage>
</organism>
<feature type="region of interest" description="Disordered" evidence="6">
    <location>
        <begin position="347"/>
        <end position="423"/>
    </location>
</feature>
<feature type="domain" description="GH18" evidence="8">
    <location>
        <begin position="57"/>
        <end position="349"/>
    </location>
</feature>
<dbReference type="PROSITE" id="PS01095">
    <property type="entry name" value="GH18_1"/>
    <property type="match status" value="1"/>
</dbReference>
<feature type="signal peptide" evidence="7">
    <location>
        <begin position="1"/>
        <end position="31"/>
    </location>
</feature>
<evidence type="ECO:0000256" key="6">
    <source>
        <dbReference type="SAM" id="MobiDB-lite"/>
    </source>
</evidence>
<dbReference type="InterPro" id="IPR050542">
    <property type="entry name" value="Glycosyl_Hydrlase18_Chitinase"/>
</dbReference>
<dbReference type="OrthoDB" id="99456at2"/>
<keyword evidence="2 5" id="KW-0378">Hydrolase</keyword>
<gene>
    <name evidence="9" type="ORF">FB389_1739</name>
</gene>
<dbReference type="GO" id="GO:0008061">
    <property type="term" value="F:chitin binding"/>
    <property type="evidence" value="ECO:0007669"/>
    <property type="project" value="InterPro"/>
</dbReference>
<evidence type="ECO:0000256" key="2">
    <source>
        <dbReference type="ARBA" id="ARBA00022801"/>
    </source>
</evidence>
<dbReference type="GO" id="GO:0030246">
    <property type="term" value="F:carbohydrate binding"/>
    <property type="evidence" value="ECO:0007669"/>
    <property type="project" value="InterPro"/>
</dbReference>
<keyword evidence="7" id="KW-0732">Signal</keyword>
<dbReference type="RefSeq" id="WP_142112708.1">
    <property type="nucleotide sequence ID" value="NZ_BAAATB010000004.1"/>
</dbReference>
<dbReference type="CDD" id="cd12215">
    <property type="entry name" value="ChiC_BD"/>
    <property type="match status" value="1"/>
</dbReference>
<evidence type="ECO:0000256" key="4">
    <source>
        <dbReference type="ARBA" id="ARBA00023295"/>
    </source>
</evidence>
<dbReference type="InterPro" id="IPR001223">
    <property type="entry name" value="Glyco_hydro18_cat"/>
</dbReference>
<dbReference type="InterPro" id="IPR017853">
    <property type="entry name" value="GH"/>
</dbReference>
<evidence type="ECO:0000313" key="9">
    <source>
        <dbReference type="EMBL" id="TQK77027.1"/>
    </source>
</evidence>
<dbReference type="EMBL" id="VFNV01000001">
    <property type="protein sequence ID" value="TQK77027.1"/>
    <property type="molecule type" value="Genomic_DNA"/>
</dbReference>
<dbReference type="Gene3D" id="2.10.10.20">
    <property type="entry name" value="Carbohydrate-binding module superfamily 5/12"/>
    <property type="match status" value="1"/>
</dbReference>
<evidence type="ECO:0000256" key="5">
    <source>
        <dbReference type="RuleBase" id="RU000489"/>
    </source>
</evidence>
<dbReference type="PROSITE" id="PS51910">
    <property type="entry name" value="GH18_2"/>
    <property type="match status" value="1"/>
</dbReference>
<feature type="chain" id="PRO_5022065469" description="chitinase" evidence="7">
    <location>
        <begin position="32"/>
        <end position="744"/>
    </location>
</feature>
<dbReference type="Pfam" id="PF00704">
    <property type="entry name" value="Glyco_hydro_18"/>
    <property type="match status" value="1"/>
</dbReference>
<name>A0A542SS03_9MICO</name>
<proteinExistence type="predicted"/>
<feature type="region of interest" description="Disordered" evidence="6">
    <location>
        <begin position="462"/>
        <end position="522"/>
    </location>
</feature>
<dbReference type="CDD" id="cd02871">
    <property type="entry name" value="GH18_chitinase_D-like"/>
    <property type="match status" value="1"/>
</dbReference>
<reference evidence="9 10" key="1">
    <citation type="submission" date="2019-06" db="EMBL/GenBank/DDBJ databases">
        <title>Sequencing the genomes of 1000 actinobacteria strains.</title>
        <authorList>
            <person name="Klenk H.-P."/>
        </authorList>
    </citation>
    <scope>NUCLEOTIDE SEQUENCE [LARGE SCALE GENOMIC DNA]</scope>
    <source>
        <strain evidence="9 10">DSM 10596</strain>
    </source>
</reference>
<dbReference type="InterPro" id="IPR001579">
    <property type="entry name" value="Glyco_hydro_18_chit_AS"/>
</dbReference>
<feature type="compositionally biased region" description="Gly residues" evidence="6">
    <location>
        <begin position="358"/>
        <end position="417"/>
    </location>
</feature>
<dbReference type="InterPro" id="IPR003610">
    <property type="entry name" value="CBM5/12"/>
</dbReference>
<dbReference type="GO" id="GO:0005576">
    <property type="term" value="C:extracellular region"/>
    <property type="evidence" value="ECO:0007669"/>
    <property type="project" value="InterPro"/>
</dbReference>
<protein>
    <recommendedName>
        <fullName evidence="1">chitinase</fullName>
        <ecNumber evidence="1">3.2.1.14</ecNumber>
    </recommendedName>
</protein>
<dbReference type="SUPFAM" id="SSF51055">
    <property type="entry name" value="Carbohydrate binding domain"/>
    <property type="match status" value="1"/>
</dbReference>
<evidence type="ECO:0000313" key="10">
    <source>
        <dbReference type="Proteomes" id="UP000316181"/>
    </source>
</evidence>
<dbReference type="GO" id="GO:0008843">
    <property type="term" value="F:endochitinase activity"/>
    <property type="evidence" value="ECO:0007669"/>
    <property type="project" value="UniProtKB-EC"/>
</dbReference>
<dbReference type="Pfam" id="PF02839">
    <property type="entry name" value="CBM_5_12"/>
    <property type="match status" value="1"/>
</dbReference>
<accession>A0A542SS03</accession>
<evidence type="ECO:0000256" key="7">
    <source>
        <dbReference type="SAM" id="SignalP"/>
    </source>
</evidence>
<dbReference type="PANTHER" id="PTHR45708">
    <property type="entry name" value="ENDOCHITINASE"/>
    <property type="match status" value="1"/>
</dbReference>